<name>A0ABX1JWE7_9MICC</name>
<evidence type="ECO:0000256" key="4">
    <source>
        <dbReference type="ARBA" id="ARBA00022619"/>
    </source>
</evidence>
<organism evidence="7 8">
    <name type="scientific">Arthrobacter deserti</name>
    <dbReference type="NCBI Taxonomy" id="1742687"/>
    <lineage>
        <taxon>Bacteria</taxon>
        <taxon>Bacillati</taxon>
        <taxon>Actinomycetota</taxon>
        <taxon>Actinomycetes</taxon>
        <taxon>Micrococcales</taxon>
        <taxon>Micrococcaceae</taxon>
        <taxon>Arthrobacter</taxon>
    </lineage>
</organism>
<comment type="function">
    <text evidence="1">Catalyzes the conversion of D-ribulose 5-phosphate to formate and 3,4-dihydroxy-2-butanone 4-phosphate.</text>
</comment>
<evidence type="ECO:0000313" key="7">
    <source>
        <dbReference type="EMBL" id="NKX52520.1"/>
    </source>
</evidence>
<dbReference type="SUPFAM" id="SSF55821">
    <property type="entry name" value="YrdC/RibB"/>
    <property type="match status" value="1"/>
</dbReference>
<evidence type="ECO:0000313" key="8">
    <source>
        <dbReference type="Proteomes" id="UP000523795"/>
    </source>
</evidence>
<dbReference type="EC" id="4.1.99.12" evidence="3"/>
<accession>A0ABX1JWE7</accession>
<feature type="non-terminal residue" evidence="7">
    <location>
        <position position="201"/>
    </location>
</feature>
<comment type="pathway">
    <text evidence="2">Cofactor biosynthesis; riboflavin biosynthesis; 2-hydroxy-3-oxobutyl phosphate from D-ribulose 5-phosphate: step 1/1.</text>
</comment>
<reference evidence="7 8" key="1">
    <citation type="submission" date="2020-04" db="EMBL/GenBank/DDBJ databases">
        <authorList>
            <person name="Liu S."/>
        </authorList>
    </citation>
    <scope>NUCLEOTIDE SEQUENCE [LARGE SCALE GENOMIC DNA]</scope>
    <source>
        <strain evidence="7 8">CGMCC 1.15091</strain>
    </source>
</reference>
<dbReference type="Proteomes" id="UP000523795">
    <property type="component" value="Unassembled WGS sequence"/>
</dbReference>
<gene>
    <name evidence="7" type="ORF">HER39_18470</name>
</gene>
<dbReference type="PANTHER" id="PTHR21327">
    <property type="entry name" value="GTP CYCLOHYDROLASE II-RELATED"/>
    <property type="match status" value="1"/>
</dbReference>
<evidence type="ECO:0000256" key="3">
    <source>
        <dbReference type="ARBA" id="ARBA00012153"/>
    </source>
</evidence>
<dbReference type="PANTHER" id="PTHR21327:SF18">
    <property type="entry name" value="3,4-DIHYDROXY-2-BUTANONE 4-PHOSPHATE SYNTHASE"/>
    <property type="match status" value="1"/>
</dbReference>
<proteinExistence type="predicted"/>
<dbReference type="EMBL" id="JAAZSR010000575">
    <property type="protein sequence ID" value="NKX52520.1"/>
    <property type="molecule type" value="Genomic_DNA"/>
</dbReference>
<dbReference type="Gene3D" id="3.90.870.10">
    <property type="entry name" value="DHBP synthase"/>
    <property type="match status" value="1"/>
</dbReference>
<feature type="region of interest" description="Disordered" evidence="6">
    <location>
        <begin position="1"/>
        <end position="20"/>
    </location>
</feature>
<evidence type="ECO:0000256" key="1">
    <source>
        <dbReference type="ARBA" id="ARBA00002284"/>
    </source>
</evidence>
<dbReference type="InterPro" id="IPR000422">
    <property type="entry name" value="DHBP_synthase_RibB"/>
</dbReference>
<evidence type="ECO:0000256" key="2">
    <source>
        <dbReference type="ARBA" id="ARBA00004904"/>
    </source>
</evidence>
<keyword evidence="5" id="KW-0479">Metal-binding</keyword>
<keyword evidence="4" id="KW-0686">Riboflavin biosynthesis</keyword>
<protein>
    <recommendedName>
        <fullName evidence="3">3,4-dihydroxy-2-butanone-4-phosphate synthase</fullName>
        <ecNumber evidence="3">4.1.99.12</ecNumber>
    </recommendedName>
</protein>
<evidence type="ECO:0000256" key="5">
    <source>
        <dbReference type="ARBA" id="ARBA00022723"/>
    </source>
</evidence>
<keyword evidence="8" id="KW-1185">Reference proteome</keyword>
<evidence type="ECO:0000256" key="6">
    <source>
        <dbReference type="SAM" id="MobiDB-lite"/>
    </source>
</evidence>
<sequence>MPTPTSSLPSAAGATPATDGQAVPAGVAAAINSIRAGRPVVVRHEGKTMLVSAAAVVNTELVRLYERATAAPLAVALDAPLFDRLGLDLPAVPGSGFPHGMTVDADAADPFAAMSRSGRADTIRALARHDADRFTSPGHVTPLRSSPGNLLTRVGLVGAAVDLVGLAGLAPAALVSFMVDESGSFRDIALWPEQYHAAVPV</sequence>
<comment type="caution">
    <text evidence="7">The sequence shown here is derived from an EMBL/GenBank/DDBJ whole genome shotgun (WGS) entry which is preliminary data.</text>
</comment>
<dbReference type="Pfam" id="PF00926">
    <property type="entry name" value="DHBP_synthase"/>
    <property type="match status" value="1"/>
</dbReference>
<dbReference type="InterPro" id="IPR017945">
    <property type="entry name" value="DHBP_synth_RibB-like_a/b_dom"/>
</dbReference>